<dbReference type="FunFam" id="3.30.40.10:FF:000287">
    <property type="entry name" value="RING finger membrane protein"/>
    <property type="match status" value="1"/>
</dbReference>
<reference evidence="18" key="1">
    <citation type="submission" date="2023-01" db="EMBL/GenBank/DDBJ databases">
        <title>Exophiala dermititidis isolated from Cystic Fibrosis Patient.</title>
        <authorList>
            <person name="Kurbessoian T."/>
            <person name="Crocker A."/>
            <person name="Murante D."/>
            <person name="Hogan D.A."/>
            <person name="Stajich J.E."/>
        </authorList>
    </citation>
    <scope>NUCLEOTIDE SEQUENCE</scope>
    <source>
        <strain evidence="18">Ex8</strain>
    </source>
</reference>
<dbReference type="PROSITE" id="PS51292">
    <property type="entry name" value="ZF_RING_CH"/>
    <property type="match status" value="1"/>
</dbReference>
<keyword evidence="5" id="KW-0808">Transferase</keyword>
<evidence type="ECO:0000256" key="5">
    <source>
        <dbReference type="ARBA" id="ARBA00022679"/>
    </source>
</evidence>
<feature type="domain" description="RING-type" evidence="16">
    <location>
        <begin position="34"/>
        <end position="81"/>
    </location>
</feature>
<sequence length="1577" mass="175569">MPLDVYEKHPVALARERARKEAMDAAQDETQDYCRICRGEASPDQPLFYPCKCSGSIKFVHQECLLEWLSHSQKKYCELCKTSFRFTKIYDRSMPATLPFPLFLRQLARHAVRSISRWVRYLAVAVIWLCCLPWCIRQVWRGMFWLADGGWLNEEDVQAATQVASNVTSSWAAASSQGAITANVTVPEYLERIKLVFPPMQVSLGDIARLFFSQGLIGRLLQLVFSFFIPNLKRYAGVSDQSNTSVAYMVPTRPPSILSDIQILANWSSSPTLNNATVDVVEGQLICILLVTAFILVFLIREWVINQQLPGPDLAEVPPPAPVAEDNPQPIPGLVPRNDDNDDGDGMHAEVGDRRLVLHRGERPIAIPRPRRAITDDNILNVVNPEHGLPNLPARSQSLLSAQDSEIDHGEADTIGESSAAADDFEPRLSPRRSVNNSILVQRDFAVSPSGQDANMTFPRDSLELLRNDDEGTTHQDDVVQAEDSSNRLTSSQPDHAIVRDFETSSSSPSDTYSAGEVGAEGSTISSEEMRYLFDVPTGLPTGNGDMGRDSRALLTPHSSDLDHPHPTGEDQDSANNQPQDRQSPSTETSMLEKISDWLWRTDDFVEAHEHVDTATGRYAQGADGEVLDDELPEDPFPFVPDHHHGLFQAEGAAPVQGPVAEAREPNMFMGVDLNDPNAADDVEDLDGVLELLGMEGPVFGMIQNIIFSLFLITMTLTASVWCPYIWGKIALLLMSNPFGMLVKAPLYVLSKTADIVFDLVFFVGGFAGLVLSQPMKIIKAMSQPMLPSIGKVLNPAVIEAFSVDLSQKSYDRLERTLSGTVLNLKPDLPTFSMVSHQALRSFKLSFVHTGAWVLSSVLQVQKSLSNDSLSFSAILRSGANMLRSAPNWAASFFALSFHSLKDWRKDLFAAPTANADALDSSLVRWSTEDRILTVILGYAFFAAAGVLFLELAHIVLGLGPDEKVEGYFADCLRQAGGVLKVIVIIGIEMLVFPLYCGLLLDVALLPLFANATLTSRIAFMVRAPFTGIFIHWFIGTCYMFHFALFVSICRKIMRTGVLYFIRDPDDPNFHPVRDVLERPIPAQLGKIAFSALVYGGLVIVCLGGVVWSLDWVGGILPIQWATAEPKLAFPMDIVFYNFLLPFILRRIEPSKKMSAMFKWWFRACARGLRLTHFLFGEEREEEKYSSSNGHLRRLFGGKSATSPVRDGIYVRAPASDSVRIPKGRNVFLEVTEQNERVDGLPDSDLGIHGKRDDNFTKVYLPPRFRARIAVFIVLVWLFAAATGVTFTIGPLLLGRKVTQFLCQSTLPPNDLYAFTVGIHLFIVLGYAMAYARSIKDYLKHKVPEWLGPQLLSTIQYILGLAYLGLYTAVILPFVLSLIMELYIHVPVFDYLTTQHEQRTSVDGSSRPVATIFVVQSWTIGLLYLRLMMRYILHRTAPDGRVATALRAITRNGFLNPDVRLASRAFVLPSTMLCLALLGAPLVFAKVLIVVMGIEDPDTRLQLYRLAYPDVLGLMVLWLLAVGFKRQLANWKVKIRDEVYLIGERLHNFHEPSPHRTTRGKGKERAGNERPGSQRAL</sequence>
<evidence type="ECO:0000256" key="6">
    <source>
        <dbReference type="ARBA" id="ARBA00022692"/>
    </source>
</evidence>
<keyword evidence="8 13" id="KW-0863">Zinc-finger</keyword>
<dbReference type="GO" id="GO:0008270">
    <property type="term" value="F:zinc ion binding"/>
    <property type="evidence" value="ECO:0007669"/>
    <property type="project" value="UniProtKB-KW"/>
</dbReference>
<comment type="caution">
    <text evidence="18">The sequence shown here is derived from an EMBL/GenBank/DDBJ whole genome shotgun (WGS) entry which is preliminary data.</text>
</comment>
<feature type="domain" description="RING-CH-type" evidence="17">
    <location>
        <begin position="26"/>
        <end position="87"/>
    </location>
</feature>
<feature type="transmembrane region" description="Helical" evidence="15">
    <location>
        <begin position="976"/>
        <end position="996"/>
    </location>
</feature>
<feature type="transmembrane region" description="Helical" evidence="15">
    <location>
        <begin position="1473"/>
        <end position="1494"/>
    </location>
</feature>
<keyword evidence="9" id="KW-0833">Ubl conjugation pathway</keyword>
<evidence type="ECO:0000256" key="13">
    <source>
        <dbReference type="PROSITE-ProRule" id="PRU00175"/>
    </source>
</evidence>
<dbReference type="GO" id="GO:0005789">
    <property type="term" value="C:endoplasmic reticulum membrane"/>
    <property type="evidence" value="ECO:0007669"/>
    <property type="project" value="TreeGrafter"/>
</dbReference>
<evidence type="ECO:0000256" key="11">
    <source>
        <dbReference type="ARBA" id="ARBA00022989"/>
    </source>
</evidence>
<feature type="transmembrane region" description="Helical" evidence="15">
    <location>
        <begin position="1030"/>
        <end position="1050"/>
    </location>
</feature>
<feature type="region of interest" description="Disordered" evidence="14">
    <location>
        <begin position="318"/>
        <end position="352"/>
    </location>
</feature>
<keyword evidence="11 15" id="KW-1133">Transmembrane helix</keyword>
<feature type="transmembrane region" description="Helical" evidence="15">
    <location>
        <begin position="1088"/>
        <end position="1108"/>
    </location>
</feature>
<feature type="transmembrane region" description="Helical" evidence="15">
    <location>
        <begin position="1003"/>
        <end position="1024"/>
    </location>
</feature>
<keyword evidence="6 15" id="KW-0812">Transmembrane</keyword>
<dbReference type="Gene3D" id="3.30.40.10">
    <property type="entry name" value="Zinc/RING finger domain, C3HC4 (zinc finger)"/>
    <property type="match status" value="1"/>
</dbReference>
<evidence type="ECO:0000259" key="16">
    <source>
        <dbReference type="PROSITE" id="PS50089"/>
    </source>
</evidence>
<evidence type="ECO:0000256" key="3">
    <source>
        <dbReference type="ARBA" id="ARBA00004906"/>
    </source>
</evidence>
<feature type="compositionally biased region" description="Polar residues" evidence="14">
    <location>
        <begin position="483"/>
        <end position="494"/>
    </location>
</feature>
<dbReference type="InterPro" id="IPR011016">
    <property type="entry name" value="Znf_RING-CH"/>
</dbReference>
<evidence type="ECO:0000256" key="14">
    <source>
        <dbReference type="SAM" id="MobiDB-lite"/>
    </source>
</evidence>
<dbReference type="SUPFAM" id="SSF57850">
    <property type="entry name" value="RING/U-box"/>
    <property type="match status" value="1"/>
</dbReference>
<dbReference type="PROSITE" id="PS50089">
    <property type="entry name" value="ZF_RING_2"/>
    <property type="match status" value="1"/>
</dbReference>
<feature type="compositionally biased region" description="Basic and acidic residues" evidence="14">
    <location>
        <begin position="560"/>
        <end position="569"/>
    </location>
</feature>
<keyword evidence="12 15" id="KW-0472">Membrane</keyword>
<accession>A0AAN6ELH4</accession>
<feature type="region of interest" description="Disordered" evidence="14">
    <location>
        <begin position="479"/>
        <end position="591"/>
    </location>
</feature>
<feature type="compositionally biased region" description="Polar residues" evidence="14">
    <location>
        <begin position="574"/>
        <end position="590"/>
    </location>
</feature>
<feature type="transmembrane region" description="Helical" evidence="15">
    <location>
        <begin position="706"/>
        <end position="727"/>
    </location>
</feature>
<evidence type="ECO:0000256" key="12">
    <source>
        <dbReference type="ARBA" id="ARBA00023136"/>
    </source>
</evidence>
<feature type="transmembrane region" description="Helical" evidence="15">
    <location>
        <begin position="1312"/>
        <end position="1332"/>
    </location>
</feature>
<evidence type="ECO:0000313" key="19">
    <source>
        <dbReference type="Proteomes" id="UP001161757"/>
    </source>
</evidence>
<feature type="transmembrane region" description="Helical" evidence="15">
    <location>
        <begin position="1406"/>
        <end position="1425"/>
    </location>
</feature>
<feature type="transmembrane region" description="Helical" evidence="15">
    <location>
        <begin position="747"/>
        <end position="772"/>
    </location>
</feature>
<feature type="region of interest" description="Disordered" evidence="14">
    <location>
        <begin position="400"/>
        <end position="433"/>
    </location>
</feature>
<name>A0AAN6ELH4_EXODE</name>
<evidence type="ECO:0000256" key="10">
    <source>
        <dbReference type="ARBA" id="ARBA00022833"/>
    </source>
</evidence>
<feature type="transmembrane region" description="Helical" evidence="15">
    <location>
        <begin position="1128"/>
        <end position="1145"/>
    </location>
</feature>
<keyword evidence="7" id="KW-0479">Metal-binding</keyword>
<dbReference type="GO" id="GO:0036503">
    <property type="term" value="P:ERAD pathway"/>
    <property type="evidence" value="ECO:0007669"/>
    <property type="project" value="TreeGrafter"/>
</dbReference>
<evidence type="ECO:0000256" key="2">
    <source>
        <dbReference type="ARBA" id="ARBA00004141"/>
    </source>
</evidence>
<feature type="transmembrane region" description="Helical" evidence="15">
    <location>
        <begin position="1269"/>
        <end position="1292"/>
    </location>
</feature>
<feature type="transmembrane region" description="Helical" evidence="15">
    <location>
        <begin position="283"/>
        <end position="300"/>
    </location>
</feature>
<dbReference type="CDD" id="cd16702">
    <property type="entry name" value="RING_CH-C4HC3_MARCH6"/>
    <property type="match status" value="1"/>
</dbReference>
<dbReference type="InterPro" id="IPR056521">
    <property type="entry name" value="MARCHF6-like_C"/>
</dbReference>
<dbReference type="Pfam" id="PF23113">
    <property type="entry name" value="MARCHF6_C"/>
    <property type="match status" value="1"/>
</dbReference>
<proteinExistence type="predicted"/>
<dbReference type="PANTHER" id="PTHR13145">
    <property type="entry name" value="SSM4 PROTEIN"/>
    <property type="match status" value="1"/>
</dbReference>
<dbReference type="Pfam" id="PF12906">
    <property type="entry name" value="RINGv"/>
    <property type="match status" value="1"/>
</dbReference>
<evidence type="ECO:0000313" key="18">
    <source>
        <dbReference type="EMBL" id="KAJ8987334.1"/>
    </source>
</evidence>
<gene>
    <name evidence="18" type="ORF">HRR80_008703</name>
</gene>
<dbReference type="EMBL" id="JAJGCB010000026">
    <property type="protein sequence ID" value="KAJ8987334.1"/>
    <property type="molecule type" value="Genomic_DNA"/>
</dbReference>
<organism evidence="18 19">
    <name type="scientific">Exophiala dermatitidis</name>
    <name type="common">Black yeast-like fungus</name>
    <name type="synonym">Wangiella dermatitidis</name>
    <dbReference type="NCBI Taxonomy" id="5970"/>
    <lineage>
        <taxon>Eukaryota</taxon>
        <taxon>Fungi</taxon>
        <taxon>Dikarya</taxon>
        <taxon>Ascomycota</taxon>
        <taxon>Pezizomycotina</taxon>
        <taxon>Eurotiomycetes</taxon>
        <taxon>Chaetothyriomycetidae</taxon>
        <taxon>Chaetothyriales</taxon>
        <taxon>Herpotrichiellaceae</taxon>
        <taxon>Exophiala</taxon>
    </lineage>
</organism>
<evidence type="ECO:0000256" key="15">
    <source>
        <dbReference type="SAM" id="Phobius"/>
    </source>
</evidence>
<feature type="transmembrane region" description="Helical" evidence="15">
    <location>
        <begin position="1506"/>
        <end position="1524"/>
    </location>
</feature>
<dbReference type="PANTHER" id="PTHR13145:SF0">
    <property type="entry name" value="E3 UBIQUITIN-PROTEIN LIGASE MARCHF6"/>
    <property type="match status" value="1"/>
</dbReference>
<feature type="transmembrane region" description="Helical" evidence="15">
    <location>
        <begin position="1361"/>
        <end position="1386"/>
    </location>
</feature>
<evidence type="ECO:0000259" key="17">
    <source>
        <dbReference type="PROSITE" id="PS51292"/>
    </source>
</evidence>
<dbReference type="EC" id="2.3.2.27" evidence="4"/>
<evidence type="ECO:0000256" key="9">
    <source>
        <dbReference type="ARBA" id="ARBA00022786"/>
    </source>
</evidence>
<feature type="transmembrane region" description="Helical" evidence="15">
    <location>
        <begin position="118"/>
        <end position="136"/>
    </location>
</feature>
<evidence type="ECO:0000256" key="1">
    <source>
        <dbReference type="ARBA" id="ARBA00000900"/>
    </source>
</evidence>
<protein>
    <recommendedName>
        <fullName evidence="4">RING-type E3 ubiquitin transferase</fullName>
        <ecNumber evidence="4">2.3.2.27</ecNumber>
    </recommendedName>
</protein>
<evidence type="ECO:0000256" key="4">
    <source>
        <dbReference type="ARBA" id="ARBA00012483"/>
    </source>
</evidence>
<comment type="subcellular location">
    <subcellularLocation>
        <location evidence="2">Membrane</location>
        <topology evidence="2">Multi-pass membrane protein</topology>
    </subcellularLocation>
</comment>
<evidence type="ECO:0000256" key="8">
    <source>
        <dbReference type="ARBA" id="ARBA00022771"/>
    </source>
</evidence>
<dbReference type="SMART" id="SM00744">
    <property type="entry name" value="RINGv"/>
    <property type="match status" value="1"/>
</dbReference>
<dbReference type="GO" id="GO:0061630">
    <property type="term" value="F:ubiquitin protein ligase activity"/>
    <property type="evidence" value="ECO:0007669"/>
    <property type="project" value="UniProtKB-EC"/>
</dbReference>
<evidence type="ECO:0000256" key="7">
    <source>
        <dbReference type="ARBA" id="ARBA00022723"/>
    </source>
</evidence>
<comment type="catalytic activity">
    <reaction evidence="1">
        <text>S-ubiquitinyl-[E2 ubiquitin-conjugating enzyme]-L-cysteine + [acceptor protein]-L-lysine = [E2 ubiquitin-conjugating enzyme]-L-cysteine + N(6)-ubiquitinyl-[acceptor protein]-L-lysine.</text>
        <dbReference type="EC" id="2.3.2.27"/>
    </reaction>
</comment>
<keyword evidence="10" id="KW-0862">Zinc</keyword>
<dbReference type="InterPro" id="IPR001841">
    <property type="entry name" value="Znf_RING"/>
</dbReference>
<feature type="transmembrane region" description="Helical" evidence="15">
    <location>
        <begin position="932"/>
        <end position="956"/>
    </location>
</feature>
<dbReference type="Proteomes" id="UP001161757">
    <property type="component" value="Unassembled WGS sequence"/>
</dbReference>
<comment type="pathway">
    <text evidence="3">Protein modification; protein ubiquitination.</text>
</comment>
<feature type="region of interest" description="Disordered" evidence="14">
    <location>
        <begin position="1551"/>
        <end position="1577"/>
    </location>
</feature>
<dbReference type="InterPro" id="IPR013083">
    <property type="entry name" value="Znf_RING/FYVE/PHD"/>
</dbReference>